<feature type="transmembrane region" description="Helical" evidence="1">
    <location>
        <begin position="300"/>
        <end position="323"/>
    </location>
</feature>
<comment type="caution">
    <text evidence="2">The sequence shown here is derived from an EMBL/GenBank/DDBJ whole genome shotgun (WGS) entry which is preliminary data.</text>
</comment>
<feature type="transmembrane region" description="Helical" evidence="1">
    <location>
        <begin position="216"/>
        <end position="234"/>
    </location>
</feature>
<proteinExistence type="predicted"/>
<keyword evidence="1" id="KW-1133">Transmembrane helix</keyword>
<feature type="transmembrane region" description="Helical" evidence="1">
    <location>
        <begin position="266"/>
        <end position="288"/>
    </location>
</feature>
<feature type="transmembrane region" description="Helical" evidence="1">
    <location>
        <begin position="172"/>
        <end position="196"/>
    </location>
</feature>
<dbReference type="Proteomes" id="UP001295423">
    <property type="component" value="Unassembled WGS sequence"/>
</dbReference>
<dbReference type="AlphaFoldDB" id="A0AAD2FX04"/>
<keyword evidence="1" id="KW-0812">Transmembrane</keyword>
<gene>
    <name evidence="2" type="ORF">CYCCA115_LOCUS14758</name>
</gene>
<evidence type="ECO:0000256" key="1">
    <source>
        <dbReference type="SAM" id="Phobius"/>
    </source>
</evidence>
<protein>
    <submittedName>
        <fullName evidence="2">Uncharacterized protein</fullName>
    </submittedName>
</protein>
<sequence>MAKLITNHDPYHIHKILGVSVLLHYLYRFALLFQYGTAFPAFESPQRAAAGVFLHAMLSWSSLLLPLPIKRNFTKPMIWPEFRLHSIAFASRHIVTTIVTLLDWWPNEEASILAHALARGLVLCGTVKAASFITDKWGNREQRTTNSMPYPSTVDPETERPVIKKQYMLSQFAATASCLLPDATLNFAPLLAIQMAPLMMTLVRKGKVTSFDYHRVYAISLYLGYVMVFFRLLYPADSILTKSVGLKTIFIISFPSSKLRRLMPAIYVWAINTLLSTIIYPLVLQNAIDSMMYNDHAARLLFWFVAVGCTWRQVFTYAPLFGYSIRFRRMGSSSNKPNGATKTVD</sequence>
<feature type="transmembrane region" description="Helical" evidence="1">
    <location>
        <begin position="48"/>
        <end position="67"/>
    </location>
</feature>
<dbReference type="EMBL" id="CAKOGP040001858">
    <property type="protein sequence ID" value="CAJ1954163.1"/>
    <property type="molecule type" value="Genomic_DNA"/>
</dbReference>
<name>A0AAD2FX04_9STRA</name>
<evidence type="ECO:0000313" key="3">
    <source>
        <dbReference type="Proteomes" id="UP001295423"/>
    </source>
</evidence>
<reference evidence="2" key="1">
    <citation type="submission" date="2023-08" db="EMBL/GenBank/DDBJ databases">
        <authorList>
            <person name="Audoor S."/>
            <person name="Bilcke G."/>
        </authorList>
    </citation>
    <scope>NUCLEOTIDE SEQUENCE</scope>
</reference>
<evidence type="ECO:0000313" key="2">
    <source>
        <dbReference type="EMBL" id="CAJ1954163.1"/>
    </source>
</evidence>
<keyword evidence="3" id="KW-1185">Reference proteome</keyword>
<organism evidence="2 3">
    <name type="scientific">Cylindrotheca closterium</name>
    <dbReference type="NCBI Taxonomy" id="2856"/>
    <lineage>
        <taxon>Eukaryota</taxon>
        <taxon>Sar</taxon>
        <taxon>Stramenopiles</taxon>
        <taxon>Ochrophyta</taxon>
        <taxon>Bacillariophyta</taxon>
        <taxon>Bacillariophyceae</taxon>
        <taxon>Bacillariophycidae</taxon>
        <taxon>Bacillariales</taxon>
        <taxon>Bacillariaceae</taxon>
        <taxon>Cylindrotheca</taxon>
    </lineage>
</organism>
<keyword evidence="1" id="KW-0472">Membrane</keyword>
<feature type="transmembrane region" description="Helical" evidence="1">
    <location>
        <begin position="21"/>
        <end position="42"/>
    </location>
</feature>
<accession>A0AAD2FX04</accession>